<proteinExistence type="predicted"/>
<keyword evidence="2" id="KW-0732">Signal</keyword>
<protein>
    <recommendedName>
        <fullName evidence="5">DUF5666 domain-containing protein</fullName>
    </recommendedName>
</protein>
<feature type="compositionally biased region" description="Polar residues" evidence="1">
    <location>
        <begin position="76"/>
        <end position="85"/>
    </location>
</feature>
<feature type="compositionally biased region" description="Low complexity" evidence="1">
    <location>
        <begin position="25"/>
        <end position="75"/>
    </location>
</feature>
<evidence type="ECO:0000256" key="2">
    <source>
        <dbReference type="SAM" id="SignalP"/>
    </source>
</evidence>
<accession>A0A2Z3JMN5</accession>
<dbReference type="Proteomes" id="UP000245368">
    <property type="component" value="Chromosome"/>
</dbReference>
<dbReference type="KEGG" id="dez:DKM44_06605"/>
<feature type="chain" id="PRO_5016466128" description="DUF5666 domain-containing protein" evidence="2">
    <location>
        <begin position="22"/>
        <end position="172"/>
    </location>
</feature>
<evidence type="ECO:0000313" key="3">
    <source>
        <dbReference type="EMBL" id="AWN22938.1"/>
    </source>
</evidence>
<dbReference type="RefSeq" id="WP_109826329.1">
    <property type="nucleotide sequence ID" value="NZ_CP029494.1"/>
</dbReference>
<gene>
    <name evidence="3" type="ORF">DKM44_06605</name>
</gene>
<evidence type="ECO:0008006" key="5">
    <source>
        <dbReference type="Google" id="ProtNLM"/>
    </source>
</evidence>
<feature type="region of interest" description="Disordered" evidence="1">
    <location>
        <begin position="25"/>
        <end position="98"/>
    </location>
</feature>
<name>A0A2Z3JMN5_9DEIO</name>
<evidence type="ECO:0000256" key="1">
    <source>
        <dbReference type="SAM" id="MobiDB-lite"/>
    </source>
</evidence>
<evidence type="ECO:0000313" key="4">
    <source>
        <dbReference type="Proteomes" id="UP000245368"/>
    </source>
</evidence>
<dbReference type="PROSITE" id="PS51257">
    <property type="entry name" value="PROKAR_LIPOPROTEIN"/>
    <property type="match status" value="1"/>
</dbReference>
<sequence>MKTSLFLMLTCLMLAGCTRKADTTTTTTTTTTDVSESADTTATDTTADTTTGVSDTADTAATDTTAETGTAADSTLANDDSASTSEEADMAAGDGLEGTVTDFDGTAKTMTLNEDDKNYAVNVSDSTVYEGVDNAASSAEEFWGTDRSDQKVAVEGRITDGTLSADKITLQE</sequence>
<reference evidence="3 4" key="1">
    <citation type="submission" date="2018-05" db="EMBL/GenBank/DDBJ databases">
        <title>Complete Genome Sequence of Deinococcus sp. strain 17bor-2.</title>
        <authorList>
            <person name="Srinivasan S."/>
        </authorList>
    </citation>
    <scope>NUCLEOTIDE SEQUENCE [LARGE SCALE GENOMIC DNA]</scope>
    <source>
        <strain evidence="3 4">17bor-2</strain>
    </source>
</reference>
<dbReference type="OrthoDB" id="69733at2"/>
<feature type="signal peptide" evidence="2">
    <location>
        <begin position="1"/>
        <end position="21"/>
    </location>
</feature>
<organism evidence="3 4">
    <name type="scientific">Deinococcus irradiatisoli</name>
    <dbReference type="NCBI Taxonomy" id="2202254"/>
    <lineage>
        <taxon>Bacteria</taxon>
        <taxon>Thermotogati</taxon>
        <taxon>Deinococcota</taxon>
        <taxon>Deinococci</taxon>
        <taxon>Deinococcales</taxon>
        <taxon>Deinococcaceae</taxon>
        <taxon>Deinococcus</taxon>
    </lineage>
</organism>
<dbReference type="EMBL" id="CP029494">
    <property type="protein sequence ID" value="AWN22938.1"/>
    <property type="molecule type" value="Genomic_DNA"/>
</dbReference>
<keyword evidence="4" id="KW-1185">Reference proteome</keyword>
<dbReference type="AlphaFoldDB" id="A0A2Z3JMN5"/>